<dbReference type="InterPro" id="IPR036866">
    <property type="entry name" value="RibonucZ/Hydroxyglut_hydro"/>
</dbReference>
<dbReference type="CDD" id="cd07730">
    <property type="entry name" value="metallo-hydrolase-like_MBL-fold"/>
    <property type="match status" value="1"/>
</dbReference>
<dbReference type="Pfam" id="PF00753">
    <property type="entry name" value="Lactamase_B"/>
    <property type="match status" value="1"/>
</dbReference>
<evidence type="ECO:0000256" key="4">
    <source>
        <dbReference type="ARBA" id="ARBA00022833"/>
    </source>
</evidence>
<sequence>MAENGRLLTMNPPPPSNNTVRVRMIDTTATLTAKAECFLRPKLPGHDLLSMTAVAFLIEHEGLGKKAMFDLGVRKDFWNYPPAVARRLETVIPGIKVDRDVTEILEEGGCSLDRIDDIIWSHSHWDHTGSTFLFPKSTRLVYGKGTGPFPAYPEDPNSPLNSNDFEGRPLLEIKYTDLRIGPFPAHDFYGDGSLYLLDSPGHLPGHLCALARTTPDTFVFLGGDICHFAGDFRPSAEISLPDYIPEDAFAVSSASKMDGKAARKKYPMPCPCSISTDPHPQKTLSPDVIPERTPFFQLSRHEHSSYKDPDVAEKTLLSMQEHFDSDLNVLVLIAHDPSLLVHVPSFNHEPSLDLNGWKEKGWKEKCHWGWLGELPRHAKDGSLIGPGMREKPIVEGVWRNGVRVNGSA</sequence>
<keyword evidence="4" id="KW-0862">Zinc</keyword>
<dbReference type="SMART" id="SM00849">
    <property type="entry name" value="Lactamase_B"/>
    <property type="match status" value="1"/>
</dbReference>
<evidence type="ECO:0000259" key="5">
    <source>
        <dbReference type="SMART" id="SM00849"/>
    </source>
</evidence>
<evidence type="ECO:0000313" key="6">
    <source>
        <dbReference type="EMBL" id="KAK4503576.1"/>
    </source>
</evidence>
<dbReference type="PANTHER" id="PTHR42978">
    <property type="entry name" value="QUORUM-QUENCHING LACTONASE YTNP-RELATED-RELATED"/>
    <property type="match status" value="1"/>
</dbReference>
<proteinExistence type="inferred from homology"/>
<dbReference type="SUPFAM" id="SSF56281">
    <property type="entry name" value="Metallo-hydrolase/oxidoreductase"/>
    <property type="match status" value="1"/>
</dbReference>
<evidence type="ECO:0000313" key="7">
    <source>
        <dbReference type="Proteomes" id="UP001305779"/>
    </source>
</evidence>
<comment type="similarity">
    <text evidence="1">Belongs to the metallo-beta-lactamase superfamily.</text>
</comment>
<gene>
    <name evidence="6" type="ORF">PRZ48_004491</name>
</gene>
<dbReference type="Proteomes" id="UP001305779">
    <property type="component" value="Unassembled WGS sequence"/>
</dbReference>
<dbReference type="InterPro" id="IPR051013">
    <property type="entry name" value="MBL_superfamily_lactonases"/>
</dbReference>
<organism evidence="6 7">
    <name type="scientific">Zasmidium cellare</name>
    <name type="common">Wine cellar mold</name>
    <name type="synonym">Racodium cellare</name>
    <dbReference type="NCBI Taxonomy" id="395010"/>
    <lineage>
        <taxon>Eukaryota</taxon>
        <taxon>Fungi</taxon>
        <taxon>Dikarya</taxon>
        <taxon>Ascomycota</taxon>
        <taxon>Pezizomycotina</taxon>
        <taxon>Dothideomycetes</taxon>
        <taxon>Dothideomycetidae</taxon>
        <taxon>Mycosphaerellales</taxon>
        <taxon>Mycosphaerellaceae</taxon>
        <taxon>Zasmidium</taxon>
    </lineage>
</organism>
<keyword evidence="3" id="KW-0378">Hydrolase</keyword>
<protein>
    <recommendedName>
        <fullName evidence="5">Metallo-beta-lactamase domain-containing protein</fullName>
    </recommendedName>
</protein>
<keyword evidence="2" id="KW-0479">Metal-binding</keyword>
<name>A0ABR0EQQ3_ZASCE</name>
<dbReference type="Gene3D" id="3.60.15.10">
    <property type="entry name" value="Ribonuclease Z/Hydroxyacylglutathione hydrolase-like"/>
    <property type="match status" value="1"/>
</dbReference>
<evidence type="ECO:0000256" key="2">
    <source>
        <dbReference type="ARBA" id="ARBA00022723"/>
    </source>
</evidence>
<evidence type="ECO:0000256" key="1">
    <source>
        <dbReference type="ARBA" id="ARBA00007749"/>
    </source>
</evidence>
<accession>A0ABR0EQQ3</accession>
<feature type="domain" description="Metallo-beta-lactamase" evidence="5">
    <location>
        <begin position="52"/>
        <end position="274"/>
    </location>
</feature>
<dbReference type="PANTHER" id="PTHR42978:SF5">
    <property type="entry name" value="METALLO-BETA-LACTAMASE DOMAIN-CONTAINING PROTEIN"/>
    <property type="match status" value="1"/>
</dbReference>
<reference evidence="6 7" key="1">
    <citation type="journal article" date="2023" name="G3 (Bethesda)">
        <title>A chromosome-level genome assembly of Zasmidium syzygii isolated from banana leaves.</title>
        <authorList>
            <person name="van Westerhoven A.C."/>
            <person name="Mehrabi R."/>
            <person name="Talebi R."/>
            <person name="Steentjes M.B.F."/>
            <person name="Corcolon B."/>
            <person name="Chong P.A."/>
            <person name="Kema G.H.J."/>
            <person name="Seidl M.F."/>
        </authorList>
    </citation>
    <scope>NUCLEOTIDE SEQUENCE [LARGE SCALE GENOMIC DNA]</scope>
    <source>
        <strain evidence="6 7">P124</strain>
    </source>
</reference>
<comment type="caution">
    <text evidence="6">The sequence shown here is derived from an EMBL/GenBank/DDBJ whole genome shotgun (WGS) entry which is preliminary data.</text>
</comment>
<keyword evidence="7" id="KW-1185">Reference proteome</keyword>
<dbReference type="InterPro" id="IPR001279">
    <property type="entry name" value="Metallo-B-lactamas"/>
</dbReference>
<dbReference type="EMBL" id="JAXOVC010000003">
    <property type="protein sequence ID" value="KAK4503576.1"/>
    <property type="molecule type" value="Genomic_DNA"/>
</dbReference>
<evidence type="ECO:0000256" key="3">
    <source>
        <dbReference type="ARBA" id="ARBA00022801"/>
    </source>
</evidence>